<protein>
    <submittedName>
        <fullName evidence="1">Uncharacterized protein</fullName>
    </submittedName>
</protein>
<organism evidence="1 2">
    <name type="scientific">Erythroxylum novogranatense</name>
    <dbReference type="NCBI Taxonomy" id="1862640"/>
    <lineage>
        <taxon>Eukaryota</taxon>
        <taxon>Viridiplantae</taxon>
        <taxon>Streptophyta</taxon>
        <taxon>Embryophyta</taxon>
        <taxon>Tracheophyta</taxon>
        <taxon>Spermatophyta</taxon>
        <taxon>Magnoliopsida</taxon>
        <taxon>eudicotyledons</taxon>
        <taxon>Gunneridae</taxon>
        <taxon>Pentapetalae</taxon>
        <taxon>rosids</taxon>
        <taxon>fabids</taxon>
        <taxon>Malpighiales</taxon>
        <taxon>Erythroxylaceae</taxon>
        <taxon>Erythroxylum</taxon>
    </lineage>
</organism>
<dbReference type="PANTHER" id="PTHR34061">
    <property type="entry name" value="PROTEIN, PUTATIVE-RELATED"/>
    <property type="match status" value="1"/>
</dbReference>
<dbReference type="EMBL" id="JAIWQS010000005">
    <property type="protein sequence ID" value="KAJ8765610.1"/>
    <property type="molecule type" value="Genomic_DNA"/>
</dbReference>
<evidence type="ECO:0000313" key="2">
    <source>
        <dbReference type="Proteomes" id="UP001159364"/>
    </source>
</evidence>
<proteinExistence type="predicted"/>
<keyword evidence="2" id="KW-1185">Reference proteome</keyword>
<gene>
    <name evidence="1" type="ORF">K2173_014732</name>
</gene>
<dbReference type="PANTHER" id="PTHR34061:SF21">
    <property type="match status" value="1"/>
</dbReference>
<accession>A0AAV8TFJ3</accession>
<evidence type="ECO:0000313" key="1">
    <source>
        <dbReference type="EMBL" id="KAJ8765610.1"/>
    </source>
</evidence>
<comment type="caution">
    <text evidence="1">The sequence shown here is derived from an EMBL/GenBank/DDBJ whole genome shotgun (WGS) entry which is preliminary data.</text>
</comment>
<name>A0AAV8TFJ3_9ROSI</name>
<reference evidence="1 2" key="1">
    <citation type="submission" date="2021-09" db="EMBL/GenBank/DDBJ databases">
        <title>Genomic insights and catalytic innovation underlie evolution of tropane alkaloids biosynthesis.</title>
        <authorList>
            <person name="Wang Y.-J."/>
            <person name="Tian T."/>
            <person name="Huang J.-P."/>
            <person name="Huang S.-X."/>
        </authorList>
    </citation>
    <scope>NUCLEOTIDE SEQUENCE [LARGE SCALE GENOMIC DNA]</scope>
    <source>
        <strain evidence="1">KIB-2018</strain>
        <tissue evidence="1">Leaf</tissue>
    </source>
</reference>
<sequence length="108" mass="11572">MKPNLTSRRCTSWCCHAPNPVKSVKDRRAGLCDAPPCKMLDGAATWMVNGVASVFFTSLRRCACVSVETKDDTENSCLSPLVPHGGQAKSEDEETGIAKNVCVGNNTV</sequence>
<dbReference type="Proteomes" id="UP001159364">
    <property type="component" value="Linkage Group LG05"/>
</dbReference>
<dbReference type="AlphaFoldDB" id="A0AAV8TFJ3"/>